<dbReference type="RefSeq" id="WP_168544941.1">
    <property type="nucleotide sequence ID" value="NZ_BAAAKS010000033.1"/>
</dbReference>
<comment type="caution">
    <text evidence="1">The sequence shown here is derived from an EMBL/GenBank/DDBJ whole genome shotgun (WGS) entry which is preliminary data.</text>
</comment>
<dbReference type="Proteomes" id="UP000582646">
    <property type="component" value="Unassembled WGS sequence"/>
</dbReference>
<evidence type="ECO:0000313" key="1">
    <source>
        <dbReference type="EMBL" id="NKY17877.1"/>
    </source>
</evidence>
<proteinExistence type="predicted"/>
<reference evidence="1 2" key="1">
    <citation type="submission" date="2020-04" db="EMBL/GenBank/DDBJ databases">
        <title>MicrobeNet Type strains.</title>
        <authorList>
            <person name="Nicholson A.C."/>
        </authorList>
    </citation>
    <scope>NUCLEOTIDE SEQUENCE [LARGE SCALE GENOMIC DNA]</scope>
    <source>
        <strain evidence="1 2">DSM 44113</strain>
    </source>
</reference>
<dbReference type="EMBL" id="JAAXOQ010000005">
    <property type="protein sequence ID" value="NKY17877.1"/>
    <property type="molecule type" value="Genomic_DNA"/>
</dbReference>
<evidence type="ECO:0000313" key="2">
    <source>
        <dbReference type="Proteomes" id="UP000582646"/>
    </source>
</evidence>
<keyword evidence="2" id="KW-1185">Reference proteome</keyword>
<protein>
    <recommendedName>
        <fullName evidence="3">VWA domain-containing protein</fullName>
    </recommendedName>
</protein>
<sequence length="523" mass="55844">MTLDRWAAASQGLTEVVDEFSERDDLVVRVCENASAPGTFSPRRAEITLDASVVLPGVNPDAEDFASAVLLLKFPVLAGVLAHEVAHAEHSVARASENVMVDGWAQVLEEPRIERAAISDRPYVRGWLRSAVTALIATDATDAVSAAEVLVLVGGRIAAGVFSHGEIDIDAVCRDWLTAEQFFVVSDAVLTAVGLADSDVEALFVQAERIARVLGGRRPAHLPHAGDENASELDGDALARQLAEIAEEAAGEITLPEELATVANATGAGYSEHLVEHRMPTSDERRAERQLLLRLRRAADRGGDVREVPTRLPSGRLVTGELVQRSAQRAMGVMPTATPWRERTRRVRPRPRLTIGIAADISYSQEAVMESVGVVTWLLSRAARDRGGRSLSLIWDDEVSVLEGGGGATVPIPLAAGGSGGLPKALRMLDERLSLVADTRQPRLVAVITDGYLWPEDTVIAELRRLLDAGVRVLWLDTGAGDGIVPPNGTVVTRIGEGGDLTALIAEGAIVALTAARALRTPW</sequence>
<accession>A0A846WXE7</accession>
<dbReference type="AlphaFoldDB" id="A0A846WXE7"/>
<name>A0A846WXE7_9ACTN</name>
<evidence type="ECO:0008006" key="3">
    <source>
        <dbReference type="Google" id="ProtNLM"/>
    </source>
</evidence>
<organism evidence="1 2">
    <name type="scientific">Tsukamurella spumae</name>
    <dbReference type="NCBI Taxonomy" id="44753"/>
    <lineage>
        <taxon>Bacteria</taxon>
        <taxon>Bacillati</taxon>
        <taxon>Actinomycetota</taxon>
        <taxon>Actinomycetes</taxon>
        <taxon>Mycobacteriales</taxon>
        <taxon>Tsukamurellaceae</taxon>
        <taxon>Tsukamurella</taxon>
    </lineage>
</organism>
<gene>
    <name evidence="1" type="ORF">HF999_05760</name>
</gene>